<dbReference type="GeneID" id="59148253"/>
<dbReference type="EMBL" id="CP062310">
    <property type="protein sequence ID" value="QOJ78908.1"/>
    <property type="molecule type" value="Genomic_DNA"/>
</dbReference>
<dbReference type="AlphaFoldDB" id="A0A7L9FGG1"/>
<dbReference type="RefSeq" id="WP_192818880.1">
    <property type="nucleotide sequence ID" value="NZ_CP062310.1"/>
</dbReference>
<evidence type="ECO:0000313" key="2">
    <source>
        <dbReference type="Proteomes" id="UP000594121"/>
    </source>
</evidence>
<reference evidence="1 2" key="1">
    <citation type="submission" date="2020-10" db="EMBL/GenBank/DDBJ databases">
        <title>Thermofilum lucidum 3507LT sp. nov. a novel member of Thermofilaceae family isolated from Chile hot spring, and proposal of description order Thermofilales.</title>
        <authorList>
            <person name="Zayulina K.S."/>
            <person name="Elcheninov A.G."/>
            <person name="Toshchakov S.V."/>
            <person name="Kublanov I.V."/>
        </authorList>
    </citation>
    <scope>NUCLEOTIDE SEQUENCE [LARGE SCALE GENOMIC DNA]</scope>
    <source>
        <strain evidence="1 2">3507LT</strain>
    </source>
</reference>
<gene>
    <name evidence="1" type="ORF">IG193_00115</name>
</gene>
<dbReference type="KEGG" id="thel:IG193_00115"/>
<keyword evidence="2" id="KW-1185">Reference proteome</keyword>
<name>A0A7L9FGG1_9CREN</name>
<organism evidence="1 2">
    <name type="scientific">Infirmifilum lucidum</name>
    <dbReference type="NCBI Taxonomy" id="2776706"/>
    <lineage>
        <taxon>Archaea</taxon>
        <taxon>Thermoproteota</taxon>
        <taxon>Thermoprotei</taxon>
        <taxon>Thermofilales</taxon>
        <taxon>Thermofilaceae</taxon>
        <taxon>Infirmifilum</taxon>
    </lineage>
</organism>
<protein>
    <submittedName>
        <fullName evidence="1">Uncharacterized protein</fullName>
    </submittedName>
</protein>
<proteinExistence type="predicted"/>
<sequence length="303" mass="32013">MWNNVTGRLDDSKTVTVWVSAGGLRLASRSAVYYDTFDSNPLGSSLLPLSCSWQYDGAGKLVYVSVTSRPSSYGGECIAKIGNIRVEGRVYVAAVLSYVSSDKSGRDHFGAILLSSGTGYFYEAGYTRPNFYRVWKYAGNFQELAQAPVTGSVDENVWYDLVALYSASGGVIELWASGSRRVSIADASISVDSLGVGAYVYKGALTVYFDNLVVALGARPWFVNVTGLQQGWVARIRAGSVTVSSAVAGGGGVASVLLWLSSAGKDYAFIVRGAVLEVLDSSGNVVASLGPVDVVGGDVYVYG</sequence>
<evidence type="ECO:0000313" key="1">
    <source>
        <dbReference type="EMBL" id="QOJ78908.1"/>
    </source>
</evidence>
<dbReference type="InParanoid" id="A0A7L9FGG1"/>
<dbReference type="Proteomes" id="UP000594121">
    <property type="component" value="Chromosome"/>
</dbReference>
<accession>A0A7L9FGG1</accession>